<feature type="region of interest" description="Ribokinase" evidence="15">
    <location>
        <begin position="1"/>
        <end position="318"/>
    </location>
</feature>
<evidence type="ECO:0000256" key="5">
    <source>
        <dbReference type="ARBA" id="ARBA00022695"/>
    </source>
</evidence>
<dbReference type="Gene3D" id="3.40.50.620">
    <property type="entry name" value="HUPs"/>
    <property type="match status" value="1"/>
</dbReference>
<feature type="region of interest" description="Cytidylyltransferase" evidence="15">
    <location>
        <begin position="346"/>
        <end position="476"/>
    </location>
</feature>
<dbReference type="Pfam" id="PF01467">
    <property type="entry name" value="CTP_transf_like"/>
    <property type="match status" value="1"/>
</dbReference>
<protein>
    <recommendedName>
        <fullName evidence="15">Bifunctional protein HldE</fullName>
    </recommendedName>
    <domain>
        <recommendedName>
            <fullName evidence="15">D-beta-D-heptose 7-phosphate kinase</fullName>
            <ecNumber evidence="15">2.7.1.167</ecNumber>
        </recommendedName>
        <alternativeName>
            <fullName evidence="15">D-beta-D-heptose 7-phosphotransferase</fullName>
        </alternativeName>
        <alternativeName>
            <fullName evidence="15">D-glycero-beta-D-manno-heptose-7-phosphate kinase</fullName>
        </alternativeName>
    </domain>
    <domain>
        <recommendedName>
            <fullName evidence="15">D-beta-D-heptose 1-phosphate adenylyltransferase</fullName>
            <ecNumber evidence="15">2.7.7.70</ecNumber>
        </recommendedName>
        <alternativeName>
            <fullName evidence="15">D-glycero-beta-D-manno-heptose 1-phosphate adenylyltransferase</fullName>
        </alternativeName>
    </domain>
</protein>
<dbReference type="GO" id="GO:0016773">
    <property type="term" value="F:phosphotransferase activity, alcohol group as acceptor"/>
    <property type="evidence" value="ECO:0007669"/>
    <property type="project" value="InterPro"/>
</dbReference>
<comment type="pathway">
    <text evidence="15">Nucleotide-sugar biosynthesis; ADP-L-glycero-beta-D-manno-heptose biosynthesis; ADP-L-glycero-beta-D-manno-heptose from D-glycero-beta-D-manno-heptose 7-phosphate: step 3/4.</text>
</comment>
<dbReference type="GO" id="GO:0033786">
    <property type="term" value="F:heptose-1-phosphate adenylyltransferase activity"/>
    <property type="evidence" value="ECO:0007669"/>
    <property type="project" value="UniProtKB-UniRule"/>
</dbReference>
<keyword evidence="4 15" id="KW-0808">Transferase</keyword>
<dbReference type="GO" id="GO:0033785">
    <property type="term" value="F:heptose 7-phosphate kinase activity"/>
    <property type="evidence" value="ECO:0007669"/>
    <property type="project" value="UniProtKB-UniRule"/>
</dbReference>
<dbReference type="AlphaFoldDB" id="B8KQQ0"/>
<dbReference type="eggNOG" id="COG2870">
    <property type="taxonomic scope" value="Bacteria"/>
</dbReference>
<feature type="active site" evidence="15">
    <location>
        <position position="262"/>
    </location>
</feature>
<dbReference type="InterPro" id="IPR014729">
    <property type="entry name" value="Rossmann-like_a/b/a_fold"/>
</dbReference>
<feature type="domain" description="Carbohydrate kinase PfkB" evidence="16">
    <location>
        <begin position="12"/>
        <end position="300"/>
    </location>
</feature>
<dbReference type="NCBIfam" id="TIGR02198">
    <property type="entry name" value="rfaE_dom_I"/>
    <property type="match status" value="1"/>
</dbReference>
<dbReference type="PANTHER" id="PTHR46969">
    <property type="entry name" value="BIFUNCTIONAL PROTEIN HLDE"/>
    <property type="match status" value="1"/>
</dbReference>
<dbReference type="GO" id="GO:0005524">
    <property type="term" value="F:ATP binding"/>
    <property type="evidence" value="ECO:0007669"/>
    <property type="project" value="UniProtKB-UniRule"/>
</dbReference>
<evidence type="ECO:0000256" key="11">
    <source>
        <dbReference type="ARBA" id="ARBA00047428"/>
    </source>
</evidence>
<comment type="similarity">
    <text evidence="14 15">In the C-terminal section; belongs to the cytidylyltransferase family.</text>
</comment>
<comment type="subunit">
    <text evidence="3 15">Homodimer.</text>
</comment>
<comment type="function">
    <text evidence="1 15">Catalyzes the phosphorylation of D-glycero-D-manno-heptose 7-phosphate at the C-1 position to selectively form D-glycero-beta-D-manno-heptose-1,7-bisphosphate.</text>
</comment>
<dbReference type="EC" id="2.7.7.70" evidence="15"/>
<dbReference type="InterPro" id="IPR011914">
    <property type="entry name" value="RfaE_dom_II"/>
</dbReference>
<comment type="similarity">
    <text evidence="13 15">In the N-terminal section; belongs to the carbohydrate kinase PfkB family.</text>
</comment>
<dbReference type="EMBL" id="DS999411">
    <property type="protein sequence ID" value="EED36305.1"/>
    <property type="molecule type" value="Genomic_DNA"/>
</dbReference>
<evidence type="ECO:0000256" key="14">
    <source>
        <dbReference type="ARBA" id="ARBA00061122"/>
    </source>
</evidence>
<dbReference type="InterPro" id="IPR029056">
    <property type="entry name" value="Ribokinase-like"/>
</dbReference>
<name>B8KQQ0_9GAMM</name>
<keyword evidence="8 15" id="KW-0067">ATP-binding</keyword>
<dbReference type="STRING" id="565045.NOR51B_2255"/>
<evidence type="ECO:0000256" key="3">
    <source>
        <dbReference type="ARBA" id="ARBA00011738"/>
    </source>
</evidence>
<dbReference type="InterPro" id="IPR011913">
    <property type="entry name" value="RfaE_dom_I"/>
</dbReference>
<keyword evidence="9 15" id="KW-0511">Multifunctional enzyme</keyword>
<evidence type="ECO:0000256" key="2">
    <source>
        <dbReference type="ARBA" id="ARBA00003753"/>
    </source>
</evidence>
<evidence type="ECO:0000256" key="7">
    <source>
        <dbReference type="ARBA" id="ARBA00022777"/>
    </source>
</evidence>
<dbReference type="EC" id="2.7.1.167" evidence="15"/>
<feature type="domain" description="Cytidyltransferase-like" evidence="17">
    <location>
        <begin position="346"/>
        <end position="440"/>
    </location>
</feature>
<dbReference type="OrthoDB" id="9802794at2"/>
<reference evidence="19" key="1">
    <citation type="journal article" date="2013" name="BMC Microbiol.">
        <title>Taxonomy and evolution of bacteriochlorophyll a-containing members of the OM60/NOR5 clade of marine gammaproteobacteria: description of Luminiphilus syltensis gen. nov., sp. nov., reclassification of Haliea rubra as Pseudohaliea rubra gen. nov., comb. nov., and emendation of Chromatocurvus halotolerans.</title>
        <authorList>
            <person name="Spring S."/>
            <person name="Riedel T."/>
            <person name="Sproer C."/>
            <person name="Yan S."/>
            <person name="Harder J."/>
            <person name="Fuchs B.M."/>
        </authorList>
    </citation>
    <scope>NUCLEOTIDE SEQUENCE [LARGE SCALE GENOMIC DNA]</scope>
    <source>
        <strain evidence="19">NOR51-B</strain>
    </source>
</reference>
<evidence type="ECO:0000259" key="17">
    <source>
        <dbReference type="Pfam" id="PF01467"/>
    </source>
</evidence>
<evidence type="ECO:0000259" key="16">
    <source>
        <dbReference type="Pfam" id="PF00294"/>
    </source>
</evidence>
<comment type="pathway">
    <text evidence="15">Nucleotide-sugar biosynthesis; ADP-L-glycero-beta-D-manno-heptose biosynthesis; ADP-L-glycero-beta-D-manno-heptose from D-glycero-beta-D-manno-heptose 7-phosphate: step 1/4.</text>
</comment>
<evidence type="ECO:0000256" key="6">
    <source>
        <dbReference type="ARBA" id="ARBA00022741"/>
    </source>
</evidence>
<keyword evidence="19" id="KW-1185">Reference proteome</keyword>
<dbReference type="FunFam" id="3.40.1190.20:FF:000002">
    <property type="entry name" value="Bifunctional protein HldE"/>
    <property type="match status" value="1"/>
</dbReference>
<keyword evidence="10 15" id="KW-0119">Carbohydrate metabolism</keyword>
<dbReference type="Gene3D" id="3.40.1190.20">
    <property type="match status" value="1"/>
</dbReference>
<dbReference type="FunFam" id="3.40.50.620:FF:000028">
    <property type="entry name" value="Bifunctional protein HldE"/>
    <property type="match status" value="1"/>
</dbReference>
<evidence type="ECO:0000256" key="1">
    <source>
        <dbReference type="ARBA" id="ARBA00002319"/>
    </source>
</evidence>
<sequence length="476" mass="50570">MRVCPDFKNVSVLVVGDVMLDRFWSGSTARVSPEAPVPVVKVGHTQDRAGGAGNVAVNVAALAGRATLAGLCGEDDAAKALRRSVEQHGVQWSVTPCSVDTIVKLRVLSRHQQLLRMDFEQNLSDHADDVFLGYVKTLIPQADVVILSDYGKGTLTGVTELIASARALGKRVLVDPKGVDLDRYRGATVLTPNRAEFEAVVGPCADESELVRRGEALRESLDLDALLITRSEQGMTLIERGEPVQHFSAQAREVYDVTGAGDTVISVLGAALGAGESLLGATELANTAAGIVVGKLGTATVNADELNHALAADDHHSPATPGRLLDRPSLLRLVEQARLNGERVVMTNGCFDLLHAGHVAYLEAARALGDRLIVALNDDASVARLKGPERPINPLDSRARVLSGLRSVDWVVPFEEDTPANLIADVLPDVLVKGGDYEVEAIAGHRAVLDAGGRVEILDFVDGHSTSSMISTIKSR</sequence>
<evidence type="ECO:0000256" key="12">
    <source>
        <dbReference type="ARBA" id="ARBA00052873"/>
    </source>
</evidence>
<dbReference type="Pfam" id="PF00294">
    <property type="entry name" value="PfkB"/>
    <property type="match status" value="1"/>
</dbReference>
<comment type="function">
    <text evidence="2 15">Catalyzes the ADP transfer from ATP to D-glycero-beta-D-manno-heptose 1-phosphate, yielding ADP-D-glycero-beta-D-manno-heptose.</text>
</comment>
<evidence type="ECO:0000256" key="10">
    <source>
        <dbReference type="ARBA" id="ARBA00023277"/>
    </source>
</evidence>
<dbReference type="SUPFAM" id="SSF53613">
    <property type="entry name" value="Ribokinase-like"/>
    <property type="match status" value="1"/>
</dbReference>
<feature type="binding site" evidence="15">
    <location>
        <begin position="193"/>
        <end position="196"/>
    </location>
    <ligand>
        <name>ATP</name>
        <dbReference type="ChEBI" id="CHEBI:30616"/>
    </ligand>
</feature>
<dbReference type="RefSeq" id="WP_009021049.1">
    <property type="nucleotide sequence ID" value="NZ_DS999411.1"/>
</dbReference>
<dbReference type="GO" id="GO:0005829">
    <property type="term" value="C:cytosol"/>
    <property type="evidence" value="ECO:0007669"/>
    <property type="project" value="TreeGrafter"/>
</dbReference>
<accession>B8KQQ0</accession>
<keyword evidence="6 15" id="KW-0547">Nucleotide-binding</keyword>
<evidence type="ECO:0000256" key="15">
    <source>
        <dbReference type="HAMAP-Rule" id="MF_01603"/>
    </source>
</evidence>
<evidence type="ECO:0000313" key="19">
    <source>
        <dbReference type="Proteomes" id="UP000004699"/>
    </source>
</evidence>
<dbReference type="InterPro" id="IPR011611">
    <property type="entry name" value="PfkB_dom"/>
</dbReference>
<dbReference type="SUPFAM" id="SSF52374">
    <property type="entry name" value="Nucleotidylyl transferase"/>
    <property type="match status" value="1"/>
</dbReference>
<proteinExistence type="inferred from homology"/>
<dbReference type="CDD" id="cd01172">
    <property type="entry name" value="RfaE_like"/>
    <property type="match status" value="1"/>
</dbReference>
<dbReference type="Proteomes" id="UP000004699">
    <property type="component" value="Unassembled WGS sequence"/>
</dbReference>
<organism evidence="18 19">
    <name type="scientific">Luminiphilus syltensis NOR5-1B</name>
    <dbReference type="NCBI Taxonomy" id="565045"/>
    <lineage>
        <taxon>Bacteria</taxon>
        <taxon>Pseudomonadati</taxon>
        <taxon>Pseudomonadota</taxon>
        <taxon>Gammaproteobacteria</taxon>
        <taxon>Cellvibrionales</taxon>
        <taxon>Halieaceae</taxon>
        <taxon>Luminiphilus</taxon>
    </lineage>
</organism>
<dbReference type="InterPro" id="IPR023030">
    <property type="entry name" value="Bifunc_HldE"/>
</dbReference>
<dbReference type="HOGENOM" id="CLU_021150_1_0_6"/>
<dbReference type="InterPro" id="IPR004821">
    <property type="entry name" value="Cyt_trans-like"/>
</dbReference>
<dbReference type="eggNOG" id="COG0615">
    <property type="taxonomic scope" value="Bacteria"/>
</dbReference>
<dbReference type="NCBIfam" id="TIGR02199">
    <property type="entry name" value="rfaE_dom_II"/>
    <property type="match status" value="1"/>
</dbReference>
<keyword evidence="5 15" id="KW-0548">Nucleotidyltransferase</keyword>
<dbReference type="GO" id="GO:0097171">
    <property type="term" value="P:ADP-L-glycero-beta-D-manno-heptose biosynthetic process"/>
    <property type="evidence" value="ECO:0007669"/>
    <property type="project" value="UniProtKB-UniPathway"/>
</dbReference>
<dbReference type="HAMAP" id="MF_01603">
    <property type="entry name" value="HldE"/>
    <property type="match status" value="1"/>
</dbReference>
<gene>
    <name evidence="15" type="primary">hldE</name>
    <name evidence="18" type="ORF">NOR51B_2255</name>
</gene>
<dbReference type="NCBIfam" id="TIGR00125">
    <property type="entry name" value="cyt_tran_rel"/>
    <property type="match status" value="1"/>
</dbReference>
<evidence type="ECO:0000256" key="8">
    <source>
        <dbReference type="ARBA" id="ARBA00022840"/>
    </source>
</evidence>
<evidence type="ECO:0000256" key="9">
    <source>
        <dbReference type="ARBA" id="ARBA00023268"/>
    </source>
</evidence>
<keyword evidence="7 15" id="KW-0418">Kinase</keyword>
<dbReference type="PANTHER" id="PTHR46969:SF1">
    <property type="entry name" value="BIFUNCTIONAL PROTEIN HLDE"/>
    <property type="match status" value="1"/>
</dbReference>
<dbReference type="NCBIfam" id="NF008454">
    <property type="entry name" value="PRK11316.1"/>
    <property type="match status" value="1"/>
</dbReference>
<comment type="catalytic activity">
    <reaction evidence="12 15">
        <text>D-glycero-beta-D-manno-heptose 7-phosphate + ATP = D-glycero-beta-D-manno-heptose 1,7-bisphosphate + ADP + H(+)</text>
        <dbReference type="Rhea" id="RHEA:27473"/>
        <dbReference type="ChEBI" id="CHEBI:15378"/>
        <dbReference type="ChEBI" id="CHEBI:30616"/>
        <dbReference type="ChEBI" id="CHEBI:60204"/>
        <dbReference type="ChEBI" id="CHEBI:60208"/>
        <dbReference type="ChEBI" id="CHEBI:456216"/>
        <dbReference type="EC" id="2.7.1.167"/>
    </reaction>
</comment>
<dbReference type="UniPathway" id="UPA00356">
    <property type="reaction ID" value="UER00437"/>
</dbReference>
<evidence type="ECO:0000256" key="13">
    <source>
        <dbReference type="ARBA" id="ARBA00060955"/>
    </source>
</evidence>
<evidence type="ECO:0000256" key="4">
    <source>
        <dbReference type="ARBA" id="ARBA00022679"/>
    </source>
</evidence>
<evidence type="ECO:0000313" key="18">
    <source>
        <dbReference type="EMBL" id="EED36305.1"/>
    </source>
</evidence>
<comment type="catalytic activity">
    <reaction evidence="11 15">
        <text>D-glycero-beta-D-manno-heptose 1-phosphate + ATP + H(+) = ADP-D-glycero-beta-D-manno-heptose + diphosphate</text>
        <dbReference type="Rhea" id="RHEA:27465"/>
        <dbReference type="ChEBI" id="CHEBI:15378"/>
        <dbReference type="ChEBI" id="CHEBI:30616"/>
        <dbReference type="ChEBI" id="CHEBI:33019"/>
        <dbReference type="ChEBI" id="CHEBI:59967"/>
        <dbReference type="ChEBI" id="CHEBI:61593"/>
        <dbReference type="EC" id="2.7.7.70"/>
    </reaction>
</comment>